<accession>A0ABD1VJQ9</accession>
<dbReference type="AlphaFoldDB" id="A0ABD1VJQ9"/>
<evidence type="ECO:0000313" key="1">
    <source>
        <dbReference type="EMBL" id="KAL2536645.1"/>
    </source>
</evidence>
<sequence>MCGSEEQIEEANKKKREKNPIIYLTSSIGSNPLKIQRMFLTTIPHFKMFLKLDPYQQVRDSANLEKASVQCRDESAGNDDDMGIFHNCGLLSNTLLPCLACAES</sequence>
<proteinExistence type="predicted"/>
<dbReference type="Proteomes" id="UP001604277">
    <property type="component" value="Unassembled WGS sequence"/>
</dbReference>
<dbReference type="EMBL" id="JBFOLJ010000005">
    <property type="protein sequence ID" value="KAL2536645.1"/>
    <property type="molecule type" value="Genomic_DNA"/>
</dbReference>
<name>A0ABD1VJQ9_9LAMI</name>
<keyword evidence="2" id="KW-1185">Reference proteome</keyword>
<organism evidence="1 2">
    <name type="scientific">Forsythia ovata</name>
    <dbReference type="NCBI Taxonomy" id="205694"/>
    <lineage>
        <taxon>Eukaryota</taxon>
        <taxon>Viridiplantae</taxon>
        <taxon>Streptophyta</taxon>
        <taxon>Embryophyta</taxon>
        <taxon>Tracheophyta</taxon>
        <taxon>Spermatophyta</taxon>
        <taxon>Magnoliopsida</taxon>
        <taxon>eudicotyledons</taxon>
        <taxon>Gunneridae</taxon>
        <taxon>Pentapetalae</taxon>
        <taxon>asterids</taxon>
        <taxon>lamiids</taxon>
        <taxon>Lamiales</taxon>
        <taxon>Oleaceae</taxon>
        <taxon>Forsythieae</taxon>
        <taxon>Forsythia</taxon>
    </lineage>
</organism>
<reference evidence="2" key="1">
    <citation type="submission" date="2024-07" db="EMBL/GenBank/DDBJ databases">
        <title>Two chromosome-level genome assemblies of Korean endemic species Abeliophyllum distichum and Forsythia ovata (Oleaceae).</title>
        <authorList>
            <person name="Jang H."/>
        </authorList>
    </citation>
    <scope>NUCLEOTIDE SEQUENCE [LARGE SCALE GENOMIC DNA]</scope>
</reference>
<gene>
    <name evidence="1" type="ORF">Fot_18036</name>
</gene>
<protein>
    <submittedName>
        <fullName evidence="1">Uncharacterized protein</fullName>
    </submittedName>
</protein>
<evidence type="ECO:0000313" key="2">
    <source>
        <dbReference type="Proteomes" id="UP001604277"/>
    </source>
</evidence>
<comment type="caution">
    <text evidence="1">The sequence shown here is derived from an EMBL/GenBank/DDBJ whole genome shotgun (WGS) entry which is preliminary data.</text>
</comment>